<feature type="signal peptide" evidence="1">
    <location>
        <begin position="1"/>
        <end position="19"/>
    </location>
</feature>
<proteinExistence type="predicted"/>
<gene>
    <name evidence="3" type="primary">LOC108622846</name>
</gene>
<evidence type="ECO:0000256" key="1">
    <source>
        <dbReference type="SAM" id="SignalP"/>
    </source>
</evidence>
<accession>A0AAJ7ITU1</accession>
<dbReference type="Pfam" id="PF08026">
    <property type="entry name" value="Antimicrobial_5"/>
    <property type="match status" value="1"/>
</dbReference>
<evidence type="ECO:0000313" key="2">
    <source>
        <dbReference type="Proteomes" id="UP000694925"/>
    </source>
</evidence>
<keyword evidence="1" id="KW-0732">Signal</keyword>
<dbReference type="GO" id="GO:0005576">
    <property type="term" value="C:extracellular region"/>
    <property type="evidence" value="ECO:0007669"/>
    <property type="project" value="InterPro"/>
</dbReference>
<keyword evidence="2" id="KW-1185">Reference proteome</keyword>
<feature type="chain" id="PRO_5042589911" evidence="1">
    <location>
        <begin position="20"/>
        <end position="57"/>
    </location>
</feature>
<dbReference type="GeneID" id="108622846"/>
<protein>
    <submittedName>
        <fullName evidence="3">Abaecin-like</fullName>
    </submittedName>
</protein>
<dbReference type="GO" id="GO:0042381">
    <property type="term" value="P:hemolymph coagulation"/>
    <property type="evidence" value="ECO:0007669"/>
    <property type="project" value="InterPro"/>
</dbReference>
<organism evidence="2 3">
    <name type="scientific">Ceratina calcarata</name>
    <dbReference type="NCBI Taxonomy" id="156304"/>
    <lineage>
        <taxon>Eukaryota</taxon>
        <taxon>Metazoa</taxon>
        <taxon>Ecdysozoa</taxon>
        <taxon>Arthropoda</taxon>
        <taxon>Hexapoda</taxon>
        <taxon>Insecta</taxon>
        <taxon>Pterygota</taxon>
        <taxon>Neoptera</taxon>
        <taxon>Endopterygota</taxon>
        <taxon>Hymenoptera</taxon>
        <taxon>Apocrita</taxon>
        <taxon>Aculeata</taxon>
        <taxon>Apoidea</taxon>
        <taxon>Anthophila</taxon>
        <taxon>Apidae</taxon>
        <taxon>Ceratina</taxon>
        <taxon>Zadontomerus</taxon>
    </lineage>
</organism>
<name>A0AAJ7ITU1_9HYME</name>
<dbReference type="KEGG" id="ccal:108622846"/>
<reference evidence="3" key="1">
    <citation type="submission" date="2025-08" db="UniProtKB">
        <authorList>
            <consortium name="RefSeq"/>
        </authorList>
    </citation>
    <scope>IDENTIFICATION</scope>
    <source>
        <tissue evidence="3">Whole body</tissue>
    </source>
</reference>
<evidence type="ECO:0000313" key="3">
    <source>
        <dbReference type="RefSeq" id="XP_017876439.1"/>
    </source>
</evidence>
<dbReference type="RefSeq" id="XP_017876439.1">
    <property type="nucleotide sequence ID" value="XM_018020950.2"/>
</dbReference>
<dbReference type="InterPro" id="IPR012524">
    <property type="entry name" value="Abaecin_antimicrobial_peptide"/>
</dbReference>
<dbReference type="AlphaFoldDB" id="A0AAJ7ITU1"/>
<dbReference type="Proteomes" id="UP000694925">
    <property type="component" value="Unplaced"/>
</dbReference>
<sequence length="57" mass="6602">MRIVVFVFALFATMCSVFAYVPPVRRPIGGSQFPTFPGQGPFNPRLRWPYPPPRRMF</sequence>